<gene>
    <name evidence="18" type="ORF">F8C82_07955</name>
</gene>
<keyword evidence="12 15" id="KW-0520">NAD</keyword>
<feature type="transmembrane region" description="Helical" evidence="16">
    <location>
        <begin position="120"/>
        <end position="144"/>
    </location>
</feature>
<evidence type="ECO:0000256" key="14">
    <source>
        <dbReference type="ARBA" id="ARBA00048202"/>
    </source>
</evidence>
<evidence type="ECO:0000256" key="7">
    <source>
        <dbReference type="ARBA" id="ARBA00022519"/>
    </source>
</evidence>
<evidence type="ECO:0000256" key="9">
    <source>
        <dbReference type="ARBA" id="ARBA00022857"/>
    </source>
</evidence>
<protein>
    <recommendedName>
        <fullName evidence="5 15">NAD(P) transhydrogenase subunit beta</fullName>
        <ecNumber evidence="4 15">7.1.1.1</ecNumber>
    </recommendedName>
    <alternativeName>
        <fullName evidence="15">Nicotinamide nucleotide transhydrogenase subunit beta</fullName>
    </alternativeName>
</protein>
<dbReference type="PANTHER" id="PTHR44758">
    <property type="entry name" value="NAD(P) TRANSHYDROGENASE SUBUNIT BETA"/>
    <property type="match status" value="1"/>
</dbReference>
<dbReference type="EMBL" id="WBVQ01000002">
    <property type="protein sequence ID" value="KAB2815628.1"/>
    <property type="molecule type" value="Genomic_DNA"/>
</dbReference>
<evidence type="ECO:0000256" key="4">
    <source>
        <dbReference type="ARBA" id="ARBA00012943"/>
    </source>
</evidence>
<comment type="function">
    <text evidence="1 15">The transhydrogenation between NADH and NADP is coupled to respiration and ATP hydrolysis and functions as a proton pump across the membrane.</text>
</comment>
<dbReference type="AlphaFoldDB" id="A0A6L3ZDI4"/>
<evidence type="ECO:0000256" key="10">
    <source>
        <dbReference type="ARBA" id="ARBA00022967"/>
    </source>
</evidence>
<comment type="similarity">
    <text evidence="3 15">Belongs to the PNT beta subunit family.</text>
</comment>
<dbReference type="GO" id="GO:0050661">
    <property type="term" value="F:NADP binding"/>
    <property type="evidence" value="ECO:0007669"/>
    <property type="project" value="InterPro"/>
</dbReference>
<comment type="caution">
    <text evidence="18">The sequence shown here is derived from an EMBL/GenBank/DDBJ whole genome shotgun (WGS) entry which is preliminary data.</text>
</comment>
<comment type="subcellular location">
    <subcellularLocation>
        <location evidence="2">Cell inner membrane</location>
        <topology evidence="2">Multi-pass membrane protein</topology>
    </subcellularLocation>
</comment>
<accession>A0A6L3ZDI4</accession>
<evidence type="ECO:0000313" key="19">
    <source>
        <dbReference type="Proteomes" id="UP000484164"/>
    </source>
</evidence>
<evidence type="ECO:0000256" key="11">
    <source>
        <dbReference type="ARBA" id="ARBA00022989"/>
    </source>
</evidence>
<evidence type="ECO:0000256" key="3">
    <source>
        <dbReference type="ARBA" id="ARBA00007919"/>
    </source>
</evidence>
<dbReference type="Proteomes" id="UP000484164">
    <property type="component" value="Unassembled WGS sequence"/>
</dbReference>
<keyword evidence="6 15" id="KW-1003">Cell membrane</keyword>
<evidence type="ECO:0000256" key="1">
    <source>
        <dbReference type="ARBA" id="ARBA00003943"/>
    </source>
</evidence>
<dbReference type="OrthoDB" id="9763786at2"/>
<keyword evidence="8 16" id="KW-0812">Transmembrane</keyword>
<evidence type="ECO:0000256" key="8">
    <source>
        <dbReference type="ARBA" id="ARBA00022692"/>
    </source>
</evidence>
<evidence type="ECO:0000256" key="2">
    <source>
        <dbReference type="ARBA" id="ARBA00004429"/>
    </source>
</evidence>
<keyword evidence="13 15" id="KW-0472">Membrane</keyword>
<dbReference type="InterPro" id="IPR034300">
    <property type="entry name" value="PNTB-like"/>
</dbReference>
<dbReference type="GO" id="GO:0008750">
    <property type="term" value="F:proton-translocating NAD(P)+ transhydrogenase activity"/>
    <property type="evidence" value="ECO:0007669"/>
    <property type="project" value="UniProtKB-EC"/>
</dbReference>
<sequence>MMYVPSIGYLVSTTLFIVGLKYLSIPSKAAKGNSVAAIGMVLAVAVTLLGFSMDDWHVNKAIILILAIGAGVFLGRSMSRRVEMTRMPQLISLFNATGGACAMLIGISETMNSTEEGLPPLMLSLIWLSVSIGAMSLTGSLVAIQKLSNKWKLKVGPRVRRLNRILPLLITAIAVVALLGISGYSTSMVTVMISLLALLYGVTFVWPIGGADMPVVISLLNALTGVATALTGVLFDNKIMIAGGIFVGAAGLILTLMMCKAMNRPLINVLLGAKNSSSTGSSASSEIVETSVAEVTTQMAFAQKVAIIPGYGLAVAQAQQLCGQLQKSLLARTTEVDFIIHPVAGRMPGHMNVLLAEADIDYEHLYEMSDVNDQMNAYDMVLVVGANDVVNPAAERNEDSPIYGMPIIKAHEAKQVVVVKRSMNTGYAGIENELFSEPNCKLLFGDAKLILKDILTELKHL</sequence>
<dbReference type="SUPFAM" id="SSF52467">
    <property type="entry name" value="DHS-like NAD/FAD-binding domain"/>
    <property type="match status" value="1"/>
</dbReference>
<proteinExistence type="inferred from homology"/>
<feature type="transmembrane region" description="Helical" evidence="16">
    <location>
        <begin position="6"/>
        <end position="23"/>
    </location>
</feature>
<evidence type="ECO:0000256" key="5">
    <source>
        <dbReference type="ARBA" id="ARBA00014581"/>
    </source>
</evidence>
<feature type="transmembrane region" description="Helical" evidence="16">
    <location>
        <begin position="241"/>
        <end position="259"/>
    </location>
</feature>
<evidence type="ECO:0000259" key="17">
    <source>
        <dbReference type="Pfam" id="PF02233"/>
    </source>
</evidence>
<dbReference type="PIRSF" id="PIRSF000204">
    <property type="entry name" value="PNTB"/>
    <property type="match status" value="1"/>
</dbReference>
<evidence type="ECO:0000256" key="12">
    <source>
        <dbReference type="ARBA" id="ARBA00023027"/>
    </source>
</evidence>
<feature type="transmembrane region" description="Helical" evidence="16">
    <location>
        <begin position="215"/>
        <end position="235"/>
    </location>
</feature>
<keyword evidence="11 16" id="KW-1133">Transmembrane helix</keyword>
<comment type="catalytic activity">
    <reaction evidence="14 15">
        <text>NAD(+) + NADPH + H(+)(in) = NADH + NADP(+) + H(+)(out)</text>
        <dbReference type="Rhea" id="RHEA:47992"/>
        <dbReference type="ChEBI" id="CHEBI:15378"/>
        <dbReference type="ChEBI" id="CHEBI:57540"/>
        <dbReference type="ChEBI" id="CHEBI:57783"/>
        <dbReference type="ChEBI" id="CHEBI:57945"/>
        <dbReference type="ChEBI" id="CHEBI:58349"/>
        <dbReference type="EC" id="7.1.1.1"/>
    </reaction>
</comment>
<keyword evidence="7 15" id="KW-0997">Cell inner membrane</keyword>
<feature type="transmembrane region" description="Helical" evidence="16">
    <location>
        <begin position="58"/>
        <end position="78"/>
    </location>
</feature>
<reference evidence="18 19" key="1">
    <citation type="submission" date="2019-10" db="EMBL/GenBank/DDBJ databases">
        <title>Genome sequence of Phaeocystidibacter marisrubri JCM30614 (type strain).</title>
        <authorList>
            <person name="Bowman J.P."/>
        </authorList>
    </citation>
    <scope>NUCLEOTIDE SEQUENCE [LARGE SCALE GENOMIC DNA]</scope>
    <source>
        <strain evidence="18 19">JCM 30614</strain>
    </source>
</reference>
<keyword evidence="19" id="KW-1185">Reference proteome</keyword>
<dbReference type="Pfam" id="PF02233">
    <property type="entry name" value="PNTB"/>
    <property type="match status" value="1"/>
</dbReference>
<organism evidence="18 19">
    <name type="scientific">Phaeocystidibacter marisrubri</name>
    <dbReference type="NCBI Taxonomy" id="1577780"/>
    <lineage>
        <taxon>Bacteria</taxon>
        <taxon>Pseudomonadati</taxon>
        <taxon>Bacteroidota</taxon>
        <taxon>Flavobacteriia</taxon>
        <taxon>Flavobacteriales</taxon>
        <taxon>Phaeocystidibacteraceae</taxon>
        <taxon>Phaeocystidibacter</taxon>
    </lineage>
</organism>
<evidence type="ECO:0000256" key="16">
    <source>
        <dbReference type="SAM" id="Phobius"/>
    </source>
</evidence>
<feature type="transmembrane region" description="Helical" evidence="16">
    <location>
        <begin position="35"/>
        <end position="52"/>
    </location>
</feature>
<dbReference type="RefSeq" id="WP_151693058.1">
    <property type="nucleotide sequence ID" value="NZ_BMGX01000001.1"/>
</dbReference>
<evidence type="ECO:0000313" key="18">
    <source>
        <dbReference type="EMBL" id="KAB2815628.1"/>
    </source>
</evidence>
<feature type="transmembrane region" description="Helical" evidence="16">
    <location>
        <begin position="165"/>
        <end position="182"/>
    </location>
</feature>
<dbReference type="PANTHER" id="PTHR44758:SF1">
    <property type="entry name" value="NAD(P) TRANSHYDROGENASE SUBUNIT BETA"/>
    <property type="match status" value="1"/>
</dbReference>
<dbReference type="EC" id="7.1.1.1" evidence="4 15"/>
<dbReference type="Gene3D" id="3.40.50.1220">
    <property type="entry name" value="TPP-binding domain"/>
    <property type="match status" value="1"/>
</dbReference>
<feature type="domain" description="NADP transhydrogenase beta-like" evidence="17">
    <location>
        <begin position="7"/>
        <end position="456"/>
    </location>
</feature>
<evidence type="ECO:0000256" key="15">
    <source>
        <dbReference type="PIRNR" id="PIRNR000204"/>
    </source>
</evidence>
<feature type="transmembrane region" description="Helical" evidence="16">
    <location>
        <begin position="90"/>
        <end position="108"/>
    </location>
</feature>
<dbReference type="GO" id="GO:0005886">
    <property type="term" value="C:plasma membrane"/>
    <property type="evidence" value="ECO:0007669"/>
    <property type="project" value="UniProtKB-SubCell"/>
</dbReference>
<name>A0A6L3ZDI4_9FLAO</name>
<dbReference type="InterPro" id="IPR029035">
    <property type="entry name" value="DHS-like_NAD/FAD-binding_dom"/>
</dbReference>
<evidence type="ECO:0000256" key="6">
    <source>
        <dbReference type="ARBA" id="ARBA00022475"/>
    </source>
</evidence>
<dbReference type="InterPro" id="IPR012136">
    <property type="entry name" value="NADH_DH_b"/>
</dbReference>
<evidence type="ECO:0000256" key="13">
    <source>
        <dbReference type="ARBA" id="ARBA00023136"/>
    </source>
</evidence>
<keyword evidence="9 15" id="KW-0521">NADP</keyword>
<keyword evidence="10 15" id="KW-1278">Translocase</keyword>
<feature type="transmembrane region" description="Helical" evidence="16">
    <location>
        <begin position="188"/>
        <end position="208"/>
    </location>
</feature>